<organism evidence="1 2">
    <name type="scientific">Leptospira broomii serovar Hurstbridge str. 5399</name>
    <dbReference type="NCBI Taxonomy" id="1049789"/>
    <lineage>
        <taxon>Bacteria</taxon>
        <taxon>Pseudomonadati</taxon>
        <taxon>Spirochaetota</taxon>
        <taxon>Spirochaetia</taxon>
        <taxon>Leptospirales</taxon>
        <taxon>Leptospiraceae</taxon>
        <taxon>Leptospira</taxon>
    </lineage>
</organism>
<dbReference type="RefSeq" id="WP_020987026.1">
    <property type="nucleotide sequence ID" value="NZ_AHMO02000004.1"/>
</dbReference>
<gene>
    <name evidence="1" type="ORF">LEP1GSC050_1197</name>
</gene>
<evidence type="ECO:0000313" key="2">
    <source>
        <dbReference type="Proteomes" id="UP000015454"/>
    </source>
</evidence>
<dbReference type="EMBL" id="AHMO02000004">
    <property type="protein sequence ID" value="EQA47192.1"/>
    <property type="molecule type" value="Genomic_DNA"/>
</dbReference>
<proteinExistence type="predicted"/>
<reference evidence="1" key="1">
    <citation type="submission" date="2013-05" db="EMBL/GenBank/DDBJ databases">
        <authorList>
            <person name="Harkins D.M."/>
            <person name="Durkin A.S."/>
            <person name="Brinkac L.M."/>
            <person name="Haft D.H."/>
            <person name="Selengut J.D."/>
            <person name="Sanka R."/>
            <person name="DePew J."/>
            <person name="Purushe J."/>
            <person name="Hartskeerl R.A."/>
            <person name="Ahmed A."/>
            <person name="van der Linden H."/>
            <person name="Goris M.G.A."/>
            <person name="Vinetz J.M."/>
            <person name="Sutton G.G."/>
            <person name="Nierman W.C."/>
            <person name="Fouts D.E."/>
        </authorList>
    </citation>
    <scope>NUCLEOTIDE SEQUENCE [LARGE SCALE GENOMIC DNA]</scope>
    <source>
        <strain evidence="1">5399</strain>
    </source>
</reference>
<protein>
    <submittedName>
        <fullName evidence="1">Uncharacterized protein</fullName>
    </submittedName>
</protein>
<dbReference type="AlphaFoldDB" id="T0FHX5"/>
<comment type="caution">
    <text evidence="1">The sequence shown here is derived from an EMBL/GenBank/DDBJ whole genome shotgun (WGS) entry which is preliminary data.</text>
</comment>
<keyword evidence="2" id="KW-1185">Reference proteome</keyword>
<accession>T0FHX5</accession>
<dbReference type="Proteomes" id="UP000015454">
    <property type="component" value="Unassembled WGS sequence"/>
</dbReference>
<evidence type="ECO:0000313" key="1">
    <source>
        <dbReference type="EMBL" id="EQA47192.1"/>
    </source>
</evidence>
<sequence>MRIIVRKSIHLPISFDLENVAKDLIQRKALSNSEVEGYTQLTLTQAYVRLDIAEMVEK</sequence>
<name>T0FHX5_9LEPT</name>